<protein>
    <submittedName>
        <fullName evidence="1">Uncharacterized protein</fullName>
    </submittedName>
</protein>
<reference evidence="1 2" key="1">
    <citation type="journal article" date="2020" name="ISME J.">
        <title>Uncovering the hidden diversity of litter-decomposition mechanisms in mushroom-forming fungi.</title>
        <authorList>
            <person name="Floudas D."/>
            <person name="Bentzer J."/>
            <person name="Ahren D."/>
            <person name="Johansson T."/>
            <person name="Persson P."/>
            <person name="Tunlid A."/>
        </authorList>
    </citation>
    <scope>NUCLEOTIDE SEQUENCE [LARGE SCALE GENOMIC DNA]</scope>
    <source>
        <strain evidence="1 2">CBS 101986</strain>
    </source>
</reference>
<name>A0A8H5BTP3_9AGAR</name>
<keyword evidence="2" id="KW-1185">Reference proteome</keyword>
<proteinExistence type="predicted"/>
<dbReference type="EMBL" id="JAACJJ010000005">
    <property type="protein sequence ID" value="KAF5328162.1"/>
    <property type="molecule type" value="Genomic_DNA"/>
</dbReference>
<evidence type="ECO:0000313" key="1">
    <source>
        <dbReference type="EMBL" id="KAF5328162.1"/>
    </source>
</evidence>
<evidence type="ECO:0000313" key="2">
    <source>
        <dbReference type="Proteomes" id="UP000567179"/>
    </source>
</evidence>
<accession>A0A8H5BTP3</accession>
<dbReference type="AlphaFoldDB" id="A0A8H5BTP3"/>
<dbReference type="Proteomes" id="UP000567179">
    <property type="component" value="Unassembled WGS sequence"/>
</dbReference>
<organism evidence="1 2">
    <name type="scientific">Psilocybe cf. subviscida</name>
    <dbReference type="NCBI Taxonomy" id="2480587"/>
    <lineage>
        <taxon>Eukaryota</taxon>
        <taxon>Fungi</taxon>
        <taxon>Dikarya</taxon>
        <taxon>Basidiomycota</taxon>
        <taxon>Agaricomycotina</taxon>
        <taxon>Agaricomycetes</taxon>
        <taxon>Agaricomycetidae</taxon>
        <taxon>Agaricales</taxon>
        <taxon>Agaricineae</taxon>
        <taxon>Strophariaceae</taxon>
        <taxon>Psilocybe</taxon>
    </lineage>
</organism>
<gene>
    <name evidence="1" type="ORF">D9619_013453</name>
</gene>
<comment type="caution">
    <text evidence="1">The sequence shown here is derived from an EMBL/GenBank/DDBJ whole genome shotgun (WGS) entry which is preliminary data.</text>
</comment>
<sequence length="68" mass="7656">MMRNGNSKPDVNLTVYAPARGGLRLEFVDIDVDVDDDMEEDTHRDSPGLFFPLLRVCLLLFCFGSSFS</sequence>